<keyword evidence="3" id="KW-0046">Antibiotic resistance</keyword>
<dbReference type="PROSITE" id="PS51819">
    <property type="entry name" value="VOC"/>
    <property type="match status" value="1"/>
</dbReference>
<dbReference type="AlphaFoldDB" id="A0AB39HK17"/>
<dbReference type="Pfam" id="PF00903">
    <property type="entry name" value="Glyoxalase"/>
    <property type="match status" value="1"/>
</dbReference>
<gene>
    <name evidence="5" type="ORF">AB4Y30_11965</name>
</gene>
<comment type="similarity">
    <text evidence="1">Belongs to the bleomycin resistance protein family.</text>
</comment>
<dbReference type="RefSeq" id="WP_368652463.1">
    <property type="nucleotide sequence ID" value="NZ_CP162599.1"/>
</dbReference>
<dbReference type="InterPro" id="IPR029068">
    <property type="entry name" value="Glyas_Bleomycin-R_OHBP_Dase"/>
</dbReference>
<evidence type="ECO:0000256" key="2">
    <source>
        <dbReference type="ARBA" id="ARBA00021572"/>
    </source>
</evidence>
<dbReference type="EMBL" id="CP162599">
    <property type="protein sequence ID" value="XDK31737.1"/>
    <property type="molecule type" value="Genomic_DNA"/>
</dbReference>
<reference evidence="5" key="1">
    <citation type="submission" date="2024-07" db="EMBL/GenBank/DDBJ databases">
        <title>Halotolerant mesophilic bacterium Ornithinibacillus sp. 4-3, sp. nov., isolated from soil.</title>
        <authorList>
            <person name="Sidarenka A.V."/>
            <person name="Guliayeva D.E."/>
            <person name="Leanovich S.I."/>
            <person name="Hileuskaya K.S."/>
            <person name="Akhremchuk A.E."/>
            <person name="Sikolenko M.A."/>
            <person name="Valentovich L.N."/>
        </authorList>
    </citation>
    <scope>NUCLEOTIDE SEQUENCE</scope>
    <source>
        <strain evidence="5">4-3</strain>
    </source>
</reference>
<dbReference type="Gene3D" id="3.10.180.10">
    <property type="entry name" value="2,3-Dihydroxybiphenyl 1,2-Dioxygenase, domain 1"/>
    <property type="match status" value="1"/>
</dbReference>
<organism evidence="5">
    <name type="scientific">Ornithinibacillus sp. 4-3</name>
    <dbReference type="NCBI Taxonomy" id="3231488"/>
    <lineage>
        <taxon>Bacteria</taxon>
        <taxon>Bacillati</taxon>
        <taxon>Bacillota</taxon>
        <taxon>Bacilli</taxon>
        <taxon>Bacillales</taxon>
        <taxon>Bacillaceae</taxon>
        <taxon>Ornithinibacillus</taxon>
    </lineage>
</organism>
<dbReference type="InterPro" id="IPR037523">
    <property type="entry name" value="VOC_core"/>
</dbReference>
<dbReference type="InterPro" id="IPR000335">
    <property type="entry name" value="Bleomycin-R"/>
</dbReference>
<sequence length="138" mass="16115">MNEPSLVPELLVENLEASLDFWCDLCGFSILYDRKEDGFAYLTLGNAHIMLEEKGIIRNWITAELKIPYGRGMNLEITVDSFESIVARLNERNWPLFMEPEEKWYRRGNGEIGVCQFLVQDPNGYLLRFSEMLGERFK</sequence>
<dbReference type="SUPFAM" id="SSF54593">
    <property type="entry name" value="Glyoxalase/Bleomycin resistance protein/Dihydroxybiphenyl dioxygenase"/>
    <property type="match status" value="1"/>
</dbReference>
<protein>
    <recommendedName>
        <fullName evidence="2">Bleomycin resistance protein</fullName>
    </recommendedName>
</protein>
<accession>A0AB39HK17</accession>
<name>A0AB39HK17_9BACI</name>
<feature type="domain" description="VOC" evidence="4">
    <location>
        <begin position="3"/>
        <end position="132"/>
    </location>
</feature>
<evidence type="ECO:0000256" key="3">
    <source>
        <dbReference type="ARBA" id="ARBA00023251"/>
    </source>
</evidence>
<evidence type="ECO:0000256" key="1">
    <source>
        <dbReference type="ARBA" id="ARBA00011051"/>
    </source>
</evidence>
<proteinExistence type="inferred from homology"/>
<evidence type="ECO:0000259" key="4">
    <source>
        <dbReference type="PROSITE" id="PS51819"/>
    </source>
</evidence>
<evidence type="ECO:0000313" key="5">
    <source>
        <dbReference type="EMBL" id="XDK31737.1"/>
    </source>
</evidence>
<dbReference type="InterPro" id="IPR004360">
    <property type="entry name" value="Glyas_Fos-R_dOase_dom"/>
</dbReference>
<dbReference type="CDD" id="cd08349">
    <property type="entry name" value="BLMA_like"/>
    <property type="match status" value="1"/>
</dbReference>
<dbReference type="GO" id="GO:0046677">
    <property type="term" value="P:response to antibiotic"/>
    <property type="evidence" value="ECO:0007669"/>
    <property type="project" value="UniProtKB-KW"/>
</dbReference>